<dbReference type="AlphaFoldDB" id="A0A6A6F167"/>
<accession>A0A6A6F167</accession>
<organism evidence="1 2">
    <name type="scientific">Cercospora zeae-maydis SCOH1-5</name>
    <dbReference type="NCBI Taxonomy" id="717836"/>
    <lineage>
        <taxon>Eukaryota</taxon>
        <taxon>Fungi</taxon>
        <taxon>Dikarya</taxon>
        <taxon>Ascomycota</taxon>
        <taxon>Pezizomycotina</taxon>
        <taxon>Dothideomycetes</taxon>
        <taxon>Dothideomycetidae</taxon>
        <taxon>Mycosphaerellales</taxon>
        <taxon>Mycosphaerellaceae</taxon>
        <taxon>Cercospora</taxon>
    </lineage>
</organism>
<gene>
    <name evidence="1" type="ORF">CERZMDRAFT_102668</name>
</gene>
<sequence length="133" mass="15079">MSSDSIRPNCTATVPRRTELCCECEDDAQINDPSILCAGERRAQVHQKQQHWHCMSRHDFRPSWWGAIAAVLESDVLPLMVVMSRERPASLPPMNSAMVRHGGTQFPTANVVAQTEWWKHSTSIKYQPEPKPV</sequence>
<proteinExistence type="predicted"/>
<name>A0A6A6F167_9PEZI</name>
<dbReference type="Proteomes" id="UP000799539">
    <property type="component" value="Unassembled WGS sequence"/>
</dbReference>
<evidence type="ECO:0000313" key="2">
    <source>
        <dbReference type="Proteomes" id="UP000799539"/>
    </source>
</evidence>
<keyword evidence="2" id="KW-1185">Reference proteome</keyword>
<evidence type="ECO:0000313" key="1">
    <source>
        <dbReference type="EMBL" id="KAF2207173.1"/>
    </source>
</evidence>
<protein>
    <submittedName>
        <fullName evidence="1">Uncharacterized protein</fullName>
    </submittedName>
</protein>
<reference evidence="1" key="1">
    <citation type="journal article" date="2020" name="Stud. Mycol.">
        <title>101 Dothideomycetes genomes: a test case for predicting lifestyles and emergence of pathogens.</title>
        <authorList>
            <person name="Haridas S."/>
            <person name="Albert R."/>
            <person name="Binder M."/>
            <person name="Bloem J."/>
            <person name="Labutti K."/>
            <person name="Salamov A."/>
            <person name="Andreopoulos B."/>
            <person name="Baker S."/>
            <person name="Barry K."/>
            <person name="Bills G."/>
            <person name="Bluhm B."/>
            <person name="Cannon C."/>
            <person name="Castanera R."/>
            <person name="Culley D."/>
            <person name="Daum C."/>
            <person name="Ezra D."/>
            <person name="Gonzalez J."/>
            <person name="Henrissat B."/>
            <person name="Kuo A."/>
            <person name="Liang C."/>
            <person name="Lipzen A."/>
            <person name="Lutzoni F."/>
            <person name="Magnuson J."/>
            <person name="Mondo S."/>
            <person name="Nolan M."/>
            <person name="Ohm R."/>
            <person name="Pangilinan J."/>
            <person name="Park H.-J."/>
            <person name="Ramirez L."/>
            <person name="Alfaro M."/>
            <person name="Sun H."/>
            <person name="Tritt A."/>
            <person name="Yoshinaga Y."/>
            <person name="Zwiers L.-H."/>
            <person name="Turgeon B."/>
            <person name="Goodwin S."/>
            <person name="Spatafora J."/>
            <person name="Crous P."/>
            <person name="Grigoriev I."/>
        </authorList>
    </citation>
    <scope>NUCLEOTIDE SEQUENCE</scope>
    <source>
        <strain evidence="1">SCOH1-5</strain>
    </source>
</reference>
<dbReference type="EMBL" id="ML992706">
    <property type="protein sequence ID" value="KAF2207173.1"/>
    <property type="molecule type" value="Genomic_DNA"/>
</dbReference>